<keyword evidence="3" id="KW-1185">Reference proteome</keyword>
<organism evidence="2 3">
    <name type="scientific">Riccia sorocarpa</name>
    <dbReference type="NCBI Taxonomy" id="122646"/>
    <lineage>
        <taxon>Eukaryota</taxon>
        <taxon>Viridiplantae</taxon>
        <taxon>Streptophyta</taxon>
        <taxon>Embryophyta</taxon>
        <taxon>Marchantiophyta</taxon>
        <taxon>Marchantiopsida</taxon>
        <taxon>Marchantiidae</taxon>
        <taxon>Marchantiales</taxon>
        <taxon>Ricciaceae</taxon>
        <taxon>Riccia</taxon>
    </lineage>
</organism>
<sequence>MPMGKTVVPPWVSQIGCDIIQGKRSFKYLGIWVGPETKESVGIEAAAKRIQQKIVQWDSVYLPWASRVVLLKHVLSQIPTYTMMVMGCLLKEGKKLERVCKQFLWGITSEGKVRRPFIAWKRLMRPKHQGGLGLSSFEERGTALQMRQVAAILDSKDTEWVWIAEMMMRIKLITGPIKLERRHWDAGTALLLLNTWRFAEAPTLDKICKCWFQLKKKLRLRGDRDGCAPLMEVQKNSISSKMAKRVVSENGTEIVEMMQAIDYTLSQHNTNPGVILLLGEHFRVCWNDRNKYVFEQAIGLENPRHIILAAESKCKAAWRKFSGDHAITVRQRDETFLAKARQVDQDLSSRQARIENILREAEGVIGIEEETHSVSSSSEPSSSSCESSSSKETQLSSEENSISSSHSESWKEK</sequence>
<comment type="caution">
    <text evidence="2">The sequence shown here is derived from an EMBL/GenBank/DDBJ whole genome shotgun (WGS) entry which is preliminary data.</text>
</comment>
<feature type="compositionally biased region" description="Low complexity" evidence="1">
    <location>
        <begin position="373"/>
        <end position="407"/>
    </location>
</feature>
<name>A0ABD3HWN4_9MARC</name>
<dbReference type="AlphaFoldDB" id="A0ABD3HWN4"/>
<evidence type="ECO:0000256" key="1">
    <source>
        <dbReference type="SAM" id="MobiDB-lite"/>
    </source>
</evidence>
<evidence type="ECO:0000313" key="3">
    <source>
        <dbReference type="Proteomes" id="UP001633002"/>
    </source>
</evidence>
<gene>
    <name evidence="2" type="ORF">R1sor_009260</name>
</gene>
<proteinExistence type="predicted"/>
<dbReference type="EMBL" id="JBJQOH010000002">
    <property type="protein sequence ID" value="KAL3695184.1"/>
    <property type="molecule type" value="Genomic_DNA"/>
</dbReference>
<feature type="region of interest" description="Disordered" evidence="1">
    <location>
        <begin position="368"/>
        <end position="413"/>
    </location>
</feature>
<reference evidence="2 3" key="1">
    <citation type="submission" date="2024-09" db="EMBL/GenBank/DDBJ databases">
        <title>Chromosome-scale assembly of Riccia sorocarpa.</title>
        <authorList>
            <person name="Paukszto L."/>
        </authorList>
    </citation>
    <scope>NUCLEOTIDE SEQUENCE [LARGE SCALE GENOMIC DNA]</scope>
    <source>
        <strain evidence="2">LP-2024</strain>
        <tissue evidence="2">Aerial parts of the thallus</tissue>
    </source>
</reference>
<dbReference type="Proteomes" id="UP001633002">
    <property type="component" value="Unassembled WGS sequence"/>
</dbReference>
<evidence type="ECO:0000313" key="2">
    <source>
        <dbReference type="EMBL" id="KAL3695184.1"/>
    </source>
</evidence>
<dbReference type="PANTHER" id="PTHR33116">
    <property type="entry name" value="REVERSE TRANSCRIPTASE ZINC-BINDING DOMAIN-CONTAINING PROTEIN-RELATED-RELATED"/>
    <property type="match status" value="1"/>
</dbReference>
<protein>
    <submittedName>
        <fullName evidence="2">Uncharacterized protein</fullName>
    </submittedName>
</protein>
<accession>A0ABD3HWN4</accession>
<dbReference type="PANTHER" id="PTHR33116:SF78">
    <property type="entry name" value="OS12G0587133 PROTEIN"/>
    <property type="match status" value="1"/>
</dbReference>